<dbReference type="RefSeq" id="WP_382421760.1">
    <property type="nucleotide sequence ID" value="NZ_JBHSCW010000003.1"/>
</dbReference>
<dbReference type="PANTHER" id="PTHR12677">
    <property type="entry name" value="GOLGI APPARATUS MEMBRANE PROTEIN TVP38-RELATED"/>
    <property type="match status" value="1"/>
</dbReference>
<gene>
    <name evidence="8" type="ORF">ACFOW6_07730</name>
</gene>
<sequence length="251" mass="27814">MTEKSRTYREPVLVWFYRHRGWIKKGATALLLISGLAVYFMSGLQEKLSLDFFVEHLERLQGFTAEHPLKSGVFYLVFLTLITAFNVPAVAVITVISGAVFPIWQAALFSSIGPTLGGLLPYWAARYTFRDSFSRIAGTRAQALEGAFRDNALLYMMVLRLLPVMPVWLVNIIAGLLDVRWKVYVFGTAIGGFPCTLVWVVLGDGIGKTLEQGESITPAALLEPKIVAALTTLSLLALGAALFRQFRGRLR</sequence>
<dbReference type="InterPro" id="IPR015414">
    <property type="entry name" value="TMEM64"/>
</dbReference>
<keyword evidence="9" id="KW-1185">Reference proteome</keyword>
<dbReference type="Pfam" id="PF09335">
    <property type="entry name" value="VTT_dom"/>
    <property type="match status" value="1"/>
</dbReference>
<evidence type="ECO:0000256" key="3">
    <source>
        <dbReference type="ARBA" id="ARBA00022692"/>
    </source>
</evidence>
<feature type="domain" description="VTT" evidence="7">
    <location>
        <begin position="91"/>
        <end position="204"/>
    </location>
</feature>
<evidence type="ECO:0000256" key="5">
    <source>
        <dbReference type="ARBA" id="ARBA00023136"/>
    </source>
</evidence>
<evidence type="ECO:0000256" key="1">
    <source>
        <dbReference type="ARBA" id="ARBA00004651"/>
    </source>
</evidence>
<dbReference type="Proteomes" id="UP001595799">
    <property type="component" value="Unassembled WGS sequence"/>
</dbReference>
<feature type="transmembrane region" description="Helical" evidence="6">
    <location>
        <begin position="226"/>
        <end position="243"/>
    </location>
</feature>
<dbReference type="PANTHER" id="PTHR12677:SF59">
    <property type="entry name" value="GOLGI APPARATUS MEMBRANE PROTEIN TVP38-RELATED"/>
    <property type="match status" value="1"/>
</dbReference>
<organism evidence="8 9">
    <name type="scientific">Fodinicurvata halophila</name>
    <dbReference type="NCBI Taxonomy" id="1419723"/>
    <lineage>
        <taxon>Bacteria</taxon>
        <taxon>Pseudomonadati</taxon>
        <taxon>Pseudomonadota</taxon>
        <taxon>Alphaproteobacteria</taxon>
        <taxon>Rhodospirillales</taxon>
        <taxon>Rhodovibrionaceae</taxon>
        <taxon>Fodinicurvata</taxon>
    </lineage>
</organism>
<evidence type="ECO:0000256" key="2">
    <source>
        <dbReference type="ARBA" id="ARBA00022475"/>
    </source>
</evidence>
<evidence type="ECO:0000259" key="7">
    <source>
        <dbReference type="Pfam" id="PF09335"/>
    </source>
</evidence>
<evidence type="ECO:0000313" key="8">
    <source>
        <dbReference type="EMBL" id="MFC4351429.1"/>
    </source>
</evidence>
<keyword evidence="2 6" id="KW-1003">Cell membrane</keyword>
<feature type="transmembrane region" description="Helical" evidence="6">
    <location>
        <begin position="184"/>
        <end position="206"/>
    </location>
</feature>
<evidence type="ECO:0000256" key="6">
    <source>
        <dbReference type="RuleBase" id="RU366058"/>
    </source>
</evidence>
<protein>
    <recommendedName>
        <fullName evidence="6">TVP38/TMEM64 family membrane protein</fullName>
    </recommendedName>
</protein>
<evidence type="ECO:0000313" key="9">
    <source>
        <dbReference type="Proteomes" id="UP001595799"/>
    </source>
</evidence>
<reference evidence="9" key="1">
    <citation type="journal article" date="2019" name="Int. J. Syst. Evol. Microbiol.">
        <title>The Global Catalogue of Microorganisms (GCM) 10K type strain sequencing project: providing services to taxonomists for standard genome sequencing and annotation.</title>
        <authorList>
            <consortium name="The Broad Institute Genomics Platform"/>
            <consortium name="The Broad Institute Genome Sequencing Center for Infectious Disease"/>
            <person name="Wu L."/>
            <person name="Ma J."/>
        </authorList>
    </citation>
    <scope>NUCLEOTIDE SEQUENCE [LARGE SCALE GENOMIC DNA]</scope>
    <source>
        <strain evidence="9">CECT 8472</strain>
    </source>
</reference>
<feature type="transmembrane region" description="Helical" evidence="6">
    <location>
        <begin position="103"/>
        <end position="124"/>
    </location>
</feature>
<accession>A0ABV8UK71</accession>
<keyword evidence="5 6" id="KW-0472">Membrane</keyword>
<feature type="transmembrane region" description="Helical" evidence="6">
    <location>
        <begin position="21"/>
        <end position="41"/>
    </location>
</feature>
<proteinExistence type="inferred from homology"/>
<comment type="similarity">
    <text evidence="6">Belongs to the TVP38/TMEM64 family.</text>
</comment>
<evidence type="ECO:0000256" key="4">
    <source>
        <dbReference type="ARBA" id="ARBA00022989"/>
    </source>
</evidence>
<feature type="transmembrane region" description="Helical" evidence="6">
    <location>
        <begin position="73"/>
        <end position="96"/>
    </location>
</feature>
<name>A0ABV8UK71_9PROT</name>
<comment type="caution">
    <text evidence="8">The sequence shown here is derived from an EMBL/GenBank/DDBJ whole genome shotgun (WGS) entry which is preliminary data.</text>
</comment>
<dbReference type="EMBL" id="JBHSCW010000003">
    <property type="protein sequence ID" value="MFC4351429.1"/>
    <property type="molecule type" value="Genomic_DNA"/>
</dbReference>
<feature type="transmembrane region" description="Helical" evidence="6">
    <location>
        <begin position="152"/>
        <end position="177"/>
    </location>
</feature>
<keyword evidence="4 6" id="KW-1133">Transmembrane helix</keyword>
<comment type="subcellular location">
    <subcellularLocation>
        <location evidence="1 6">Cell membrane</location>
        <topology evidence="1 6">Multi-pass membrane protein</topology>
    </subcellularLocation>
</comment>
<dbReference type="InterPro" id="IPR032816">
    <property type="entry name" value="VTT_dom"/>
</dbReference>
<keyword evidence="3 6" id="KW-0812">Transmembrane</keyword>